<feature type="region of interest" description="Disordered" evidence="1">
    <location>
        <begin position="1"/>
        <end position="22"/>
    </location>
</feature>
<feature type="transmembrane region" description="Helical" evidence="2">
    <location>
        <begin position="150"/>
        <end position="168"/>
    </location>
</feature>
<dbReference type="EnsemblPlants" id="OMERI04G16010.1">
    <property type="protein sequence ID" value="OMERI04G16010.1"/>
    <property type="gene ID" value="OMERI04G16010"/>
</dbReference>
<keyword evidence="2" id="KW-0472">Membrane</keyword>
<sequence>MTSSYSECSSTSSHPTNRAPIPPHVGPFEYHPAVMCKGGAKAARWISWGVDNPSRRYHKCHNQGAGCNLFDWYDPPSSSFIREPLCRVVAKREKAELEHFVDELRTKEEEQCAEITAARHELAALRLVASKDEAKIIGLKLSRLEKQRSVLLMLLLTCVFMLFVLVLVKN</sequence>
<proteinExistence type="predicted"/>
<dbReference type="Proteomes" id="UP000008021">
    <property type="component" value="Chromosome 4"/>
</dbReference>
<reference evidence="3" key="1">
    <citation type="submission" date="2015-04" db="UniProtKB">
        <authorList>
            <consortium name="EnsemblPlants"/>
        </authorList>
    </citation>
    <scope>IDENTIFICATION</scope>
</reference>
<evidence type="ECO:0000256" key="2">
    <source>
        <dbReference type="SAM" id="Phobius"/>
    </source>
</evidence>
<evidence type="ECO:0000313" key="3">
    <source>
        <dbReference type="EnsemblPlants" id="OMERI04G16010.1"/>
    </source>
</evidence>
<protein>
    <recommendedName>
        <fullName evidence="5">Zinc finger GRF-type domain-containing protein</fullName>
    </recommendedName>
</protein>
<keyword evidence="2" id="KW-0812">Transmembrane</keyword>
<feature type="compositionally biased region" description="Low complexity" evidence="1">
    <location>
        <begin position="1"/>
        <end position="13"/>
    </location>
</feature>
<reference evidence="3" key="2">
    <citation type="submission" date="2018-05" db="EMBL/GenBank/DDBJ databases">
        <title>OmerRS3 (Oryza meridionalis Reference Sequence Version 3).</title>
        <authorList>
            <person name="Zhang J."/>
            <person name="Kudrna D."/>
            <person name="Lee S."/>
            <person name="Talag J."/>
            <person name="Welchert J."/>
            <person name="Wing R.A."/>
        </authorList>
    </citation>
    <scope>NUCLEOTIDE SEQUENCE [LARGE SCALE GENOMIC DNA]</scope>
    <source>
        <strain evidence="3">cv. OR44</strain>
    </source>
</reference>
<evidence type="ECO:0008006" key="5">
    <source>
        <dbReference type="Google" id="ProtNLM"/>
    </source>
</evidence>
<evidence type="ECO:0000256" key="1">
    <source>
        <dbReference type="SAM" id="MobiDB-lite"/>
    </source>
</evidence>
<dbReference type="HOGENOM" id="CLU_088072_1_0_1"/>
<name>A0A0E0DGA1_9ORYZ</name>
<keyword evidence="4" id="KW-1185">Reference proteome</keyword>
<dbReference type="AlphaFoldDB" id="A0A0E0DGA1"/>
<organism evidence="3">
    <name type="scientific">Oryza meridionalis</name>
    <dbReference type="NCBI Taxonomy" id="40149"/>
    <lineage>
        <taxon>Eukaryota</taxon>
        <taxon>Viridiplantae</taxon>
        <taxon>Streptophyta</taxon>
        <taxon>Embryophyta</taxon>
        <taxon>Tracheophyta</taxon>
        <taxon>Spermatophyta</taxon>
        <taxon>Magnoliopsida</taxon>
        <taxon>Liliopsida</taxon>
        <taxon>Poales</taxon>
        <taxon>Poaceae</taxon>
        <taxon>BOP clade</taxon>
        <taxon>Oryzoideae</taxon>
        <taxon>Oryzeae</taxon>
        <taxon>Oryzinae</taxon>
        <taxon>Oryza</taxon>
    </lineage>
</organism>
<dbReference type="PANTHER" id="PTHR33248">
    <property type="entry name" value="ZINC ION-BINDING PROTEIN"/>
    <property type="match status" value="1"/>
</dbReference>
<accession>A0A0E0DGA1</accession>
<keyword evidence="2" id="KW-1133">Transmembrane helix</keyword>
<dbReference type="Gramene" id="OMERI04G16010.1">
    <property type="protein sequence ID" value="OMERI04G16010.1"/>
    <property type="gene ID" value="OMERI04G16010"/>
</dbReference>
<evidence type="ECO:0000313" key="4">
    <source>
        <dbReference type="Proteomes" id="UP000008021"/>
    </source>
</evidence>